<dbReference type="Proteomes" id="UP000324133">
    <property type="component" value="Unassembled WGS sequence"/>
</dbReference>
<dbReference type="GO" id="GO:0071555">
    <property type="term" value="P:cell wall organization"/>
    <property type="evidence" value="ECO:0007669"/>
    <property type="project" value="UniProtKB-KW"/>
</dbReference>
<dbReference type="GO" id="GO:0008658">
    <property type="term" value="F:penicillin binding"/>
    <property type="evidence" value="ECO:0007669"/>
    <property type="project" value="InterPro"/>
</dbReference>
<evidence type="ECO:0000256" key="15">
    <source>
        <dbReference type="ARBA" id="ARBA00023316"/>
    </source>
</evidence>
<evidence type="ECO:0000256" key="4">
    <source>
        <dbReference type="ARBA" id="ARBA00007739"/>
    </source>
</evidence>
<keyword evidence="10" id="KW-0378">Hydrolase</keyword>
<keyword evidence="14" id="KW-0511">Multifunctional enzyme</keyword>
<keyword evidence="15" id="KW-0961">Cell wall biogenesis/degradation</keyword>
<dbReference type="Gene3D" id="1.10.3810.10">
    <property type="entry name" value="Biosynthetic peptidoglycan transglycosylase-like"/>
    <property type="match status" value="1"/>
</dbReference>
<evidence type="ECO:0000259" key="20">
    <source>
        <dbReference type="Pfam" id="PF00912"/>
    </source>
</evidence>
<dbReference type="GO" id="GO:0008955">
    <property type="term" value="F:peptidoglycan glycosyltransferase activity"/>
    <property type="evidence" value="ECO:0007669"/>
    <property type="project" value="UniProtKB-EC"/>
</dbReference>
<evidence type="ECO:0000256" key="3">
    <source>
        <dbReference type="ARBA" id="ARBA00007090"/>
    </source>
</evidence>
<comment type="catalytic activity">
    <reaction evidence="16">
        <text>Preferential cleavage: (Ac)2-L-Lys-D-Ala-|-D-Ala. Also transpeptidation of peptidyl-alanyl moieties that are N-acyl substituents of D-alanine.</text>
        <dbReference type="EC" id="3.4.16.4"/>
    </reaction>
</comment>
<dbReference type="InterPro" id="IPR023346">
    <property type="entry name" value="Lysozyme-like_dom_sf"/>
</dbReference>
<evidence type="ECO:0000313" key="22">
    <source>
        <dbReference type="Proteomes" id="UP000324133"/>
    </source>
</evidence>
<evidence type="ECO:0000256" key="14">
    <source>
        <dbReference type="ARBA" id="ARBA00023268"/>
    </source>
</evidence>
<comment type="similarity">
    <text evidence="3">In the C-terminal section; belongs to the transpeptidase family.</text>
</comment>
<dbReference type="InterPro" id="IPR036950">
    <property type="entry name" value="PBP_transglycosylase"/>
</dbReference>
<gene>
    <name evidence="21" type="ORF">FOA19_18335</name>
</gene>
<comment type="caution">
    <text evidence="21">The sequence shown here is derived from an EMBL/GenBank/DDBJ whole genome shotgun (WGS) entry which is preliminary data.</text>
</comment>
<dbReference type="SUPFAM" id="SSF53955">
    <property type="entry name" value="Lysozyme-like"/>
    <property type="match status" value="1"/>
</dbReference>
<keyword evidence="22" id="KW-1185">Reference proteome</keyword>
<evidence type="ECO:0000256" key="1">
    <source>
        <dbReference type="ARBA" id="ARBA00004236"/>
    </source>
</evidence>
<evidence type="ECO:0000256" key="10">
    <source>
        <dbReference type="ARBA" id="ARBA00022801"/>
    </source>
</evidence>
<feature type="domain" description="Penicillin-binding protein transpeptidase" evidence="19">
    <location>
        <begin position="433"/>
        <end position="668"/>
    </location>
</feature>
<evidence type="ECO:0000256" key="13">
    <source>
        <dbReference type="ARBA" id="ARBA00023136"/>
    </source>
</evidence>
<dbReference type="GO" id="GO:0030288">
    <property type="term" value="C:outer membrane-bounded periplasmic space"/>
    <property type="evidence" value="ECO:0007669"/>
    <property type="project" value="TreeGrafter"/>
</dbReference>
<dbReference type="Gene3D" id="3.40.710.10">
    <property type="entry name" value="DD-peptidase/beta-lactamase superfamily"/>
    <property type="match status" value="2"/>
</dbReference>
<sequence>MPEIKKINPPRTKYNKWIRNLWRTFVFGVVFIVLYFVAVDLNLLYLFGESPGLDDLENPRNNLPSTIYTSDGLLVGRYFRENRDLVPYDSIAPVMVKALVATEDERFYAHQGIDPISVLAAVKDNLKGDSRGASTLTQQLAKNLYKTRTKNTKGILGHVPLVSTVVAKTKEWNTSIKLEQRYTKDEILGMYLNTVDFGSNAFGIKVAAKTFFSTTPDKLKPEEAAMLVGVLKAPTTYNPRFNPKNAMARRNVVLQQMARNQVITQAEADSLSQLPIELKYHVEQHLDGVPAYYRQAVNEFVRNWAEEKELDIYADGLKIYLTIDSRMQRLAEEALQEKMKTLQNRFEGHWRGKNPWVDDENNEIPGFIENAIKRTGVYASLKAKYGDDTVAINRELNTPKKMTVFSWKGPKEMTMSSMDSLRYYKRFLRAGMITMDPFTGHIKAWVGGIDYENFKYDHVKQAKRQPGSTFKPFVYAAAIDGGYSPCDRIQDKRVTIKYVEDGKPMEWTPHNASYSISGQNMTLRHAMGRSINTVTAQLTEAIGWETVRRFARQLGITSPLEAVPSIGLGSSDVSIYEMVNAYSTFVNNGFLNKPMLVMRIEDRNGNVVEQFNPQQKRVISEETAFLMVHMLKGTMEEPGGTSQALWEYDLWKKGNQVGGKTGTTSNHSDGWYMGVTKDLVTGVWVGGEDRSIHFRTSATGEGSKTALPIYGRFMEKVYREPNLGIKLGAFPKSKVKISKTYNCITPAPPRRPKVVDTTAVDTMLEQLNDSISSQF</sequence>
<dbReference type="GO" id="GO:0005886">
    <property type="term" value="C:plasma membrane"/>
    <property type="evidence" value="ECO:0007669"/>
    <property type="project" value="UniProtKB-SubCell"/>
</dbReference>
<dbReference type="Pfam" id="PF00905">
    <property type="entry name" value="Transpeptidase"/>
    <property type="match status" value="1"/>
</dbReference>
<dbReference type="SUPFAM" id="SSF56601">
    <property type="entry name" value="beta-lactamase/transpeptidase-like"/>
    <property type="match status" value="1"/>
</dbReference>
<keyword evidence="6" id="KW-0121">Carboxypeptidase</keyword>
<dbReference type="OrthoDB" id="9766909at2"/>
<feature type="domain" description="Glycosyl transferase family 51" evidence="20">
    <location>
        <begin position="76"/>
        <end position="257"/>
    </location>
</feature>
<comment type="catalytic activity">
    <reaction evidence="17">
        <text>[GlcNAc-(1-&gt;4)-Mur2Ac(oyl-L-Ala-gamma-D-Glu-L-Lys-D-Ala-D-Ala)](n)-di-trans,octa-cis-undecaprenyl diphosphate + beta-D-GlcNAc-(1-&gt;4)-Mur2Ac(oyl-L-Ala-gamma-D-Glu-L-Lys-D-Ala-D-Ala)-di-trans,octa-cis-undecaprenyl diphosphate = [GlcNAc-(1-&gt;4)-Mur2Ac(oyl-L-Ala-gamma-D-Glu-L-Lys-D-Ala-D-Ala)](n+1)-di-trans,octa-cis-undecaprenyl diphosphate + di-trans,octa-cis-undecaprenyl diphosphate + H(+)</text>
        <dbReference type="Rhea" id="RHEA:23708"/>
        <dbReference type="Rhea" id="RHEA-COMP:9602"/>
        <dbReference type="Rhea" id="RHEA-COMP:9603"/>
        <dbReference type="ChEBI" id="CHEBI:15378"/>
        <dbReference type="ChEBI" id="CHEBI:58405"/>
        <dbReference type="ChEBI" id="CHEBI:60033"/>
        <dbReference type="ChEBI" id="CHEBI:78435"/>
        <dbReference type="EC" id="2.4.99.28"/>
    </reaction>
</comment>
<keyword evidence="7" id="KW-0645">Protease</keyword>
<proteinExistence type="inferred from homology"/>
<feature type="transmembrane region" description="Helical" evidence="18">
    <location>
        <begin position="21"/>
        <end position="47"/>
    </location>
</feature>
<evidence type="ECO:0000259" key="19">
    <source>
        <dbReference type="Pfam" id="PF00905"/>
    </source>
</evidence>
<dbReference type="AlphaFoldDB" id="A0A5B6T8P4"/>
<dbReference type="GO" id="GO:0009002">
    <property type="term" value="F:serine-type D-Ala-D-Ala carboxypeptidase activity"/>
    <property type="evidence" value="ECO:0007669"/>
    <property type="project" value="UniProtKB-EC"/>
</dbReference>
<dbReference type="InterPro" id="IPR012338">
    <property type="entry name" value="Beta-lactam/transpept-like"/>
</dbReference>
<evidence type="ECO:0000256" key="18">
    <source>
        <dbReference type="SAM" id="Phobius"/>
    </source>
</evidence>
<dbReference type="PANTHER" id="PTHR32282">
    <property type="entry name" value="BINDING PROTEIN TRANSPEPTIDASE, PUTATIVE-RELATED"/>
    <property type="match status" value="1"/>
</dbReference>
<keyword evidence="18" id="KW-1133">Transmembrane helix</keyword>
<dbReference type="InterPro" id="IPR050396">
    <property type="entry name" value="Glycosyltr_51/Transpeptidase"/>
</dbReference>
<dbReference type="GO" id="GO:0009252">
    <property type="term" value="P:peptidoglycan biosynthetic process"/>
    <property type="evidence" value="ECO:0007669"/>
    <property type="project" value="UniProtKB-KW"/>
</dbReference>
<evidence type="ECO:0000256" key="12">
    <source>
        <dbReference type="ARBA" id="ARBA00022984"/>
    </source>
</evidence>
<keyword evidence="9" id="KW-0808">Transferase</keyword>
<dbReference type="PANTHER" id="PTHR32282:SF11">
    <property type="entry name" value="PENICILLIN-BINDING PROTEIN 1B"/>
    <property type="match status" value="1"/>
</dbReference>
<keyword evidence="8" id="KW-0328">Glycosyltransferase</keyword>
<reference evidence="21 22" key="1">
    <citation type="submission" date="2019-07" db="EMBL/GenBank/DDBJ databases">
        <title>Rufibacter sp. nov., isolated from lake sediment.</title>
        <authorList>
            <person name="Qu J.-H."/>
        </authorList>
    </citation>
    <scope>NUCLEOTIDE SEQUENCE [LARGE SCALE GENOMIC DNA]</scope>
    <source>
        <strain evidence="21 22">NBS58-1</strain>
    </source>
</reference>
<dbReference type="InterPro" id="IPR001264">
    <property type="entry name" value="Glyco_trans_51"/>
</dbReference>
<keyword evidence="18" id="KW-0812">Transmembrane</keyword>
<keyword evidence="12" id="KW-0573">Peptidoglycan synthesis</keyword>
<dbReference type="GO" id="GO:0006508">
    <property type="term" value="P:proteolysis"/>
    <property type="evidence" value="ECO:0007669"/>
    <property type="project" value="UniProtKB-KW"/>
</dbReference>
<evidence type="ECO:0000313" key="21">
    <source>
        <dbReference type="EMBL" id="KAA3436355.1"/>
    </source>
</evidence>
<evidence type="ECO:0000256" key="7">
    <source>
        <dbReference type="ARBA" id="ARBA00022670"/>
    </source>
</evidence>
<comment type="pathway">
    <text evidence="2">Cell wall biogenesis; peptidoglycan biosynthesis.</text>
</comment>
<dbReference type="GO" id="GO:0008360">
    <property type="term" value="P:regulation of cell shape"/>
    <property type="evidence" value="ECO:0007669"/>
    <property type="project" value="UniProtKB-KW"/>
</dbReference>
<evidence type="ECO:0000256" key="9">
    <source>
        <dbReference type="ARBA" id="ARBA00022679"/>
    </source>
</evidence>
<comment type="similarity">
    <text evidence="4">In the N-terminal section; belongs to the glycosyltransferase 51 family.</text>
</comment>
<dbReference type="EMBL" id="VKKY01000003">
    <property type="protein sequence ID" value="KAA3436355.1"/>
    <property type="molecule type" value="Genomic_DNA"/>
</dbReference>
<keyword evidence="11" id="KW-0133">Cell shape</keyword>
<evidence type="ECO:0000256" key="8">
    <source>
        <dbReference type="ARBA" id="ARBA00022676"/>
    </source>
</evidence>
<evidence type="ECO:0000256" key="5">
    <source>
        <dbReference type="ARBA" id="ARBA00022475"/>
    </source>
</evidence>
<protein>
    <submittedName>
        <fullName evidence="21">Penicillin-binding protein</fullName>
    </submittedName>
</protein>
<name>A0A5B6T8P4_9BACT</name>
<accession>A0A5B6T8P4</accession>
<dbReference type="Pfam" id="PF00912">
    <property type="entry name" value="Transgly"/>
    <property type="match status" value="1"/>
</dbReference>
<evidence type="ECO:0000256" key="11">
    <source>
        <dbReference type="ARBA" id="ARBA00022960"/>
    </source>
</evidence>
<keyword evidence="13 18" id="KW-0472">Membrane</keyword>
<dbReference type="InterPro" id="IPR001460">
    <property type="entry name" value="PCN-bd_Tpept"/>
</dbReference>
<comment type="subcellular location">
    <subcellularLocation>
        <location evidence="1">Cell membrane</location>
    </subcellularLocation>
</comment>
<dbReference type="RefSeq" id="WP_149092298.1">
    <property type="nucleotide sequence ID" value="NZ_VKKY01000003.1"/>
</dbReference>
<evidence type="ECO:0000256" key="17">
    <source>
        <dbReference type="ARBA" id="ARBA00049902"/>
    </source>
</evidence>
<organism evidence="21 22">
    <name type="scientific">Rufibacter hautae</name>
    <dbReference type="NCBI Taxonomy" id="2595005"/>
    <lineage>
        <taxon>Bacteria</taxon>
        <taxon>Pseudomonadati</taxon>
        <taxon>Bacteroidota</taxon>
        <taxon>Cytophagia</taxon>
        <taxon>Cytophagales</taxon>
        <taxon>Hymenobacteraceae</taxon>
        <taxon>Rufibacter</taxon>
    </lineage>
</organism>
<evidence type="ECO:0000256" key="6">
    <source>
        <dbReference type="ARBA" id="ARBA00022645"/>
    </source>
</evidence>
<evidence type="ECO:0000256" key="16">
    <source>
        <dbReference type="ARBA" id="ARBA00034000"/>
    </source>
</evidence>
<evidence type="ECO:0000256" key="2">
    <source>
        <dbReference type="ARBA" id="ARBA00004752"/>
    </source>
</evidence>
<keyword evidence="5" id="KW-1003">Cell membrane</keyword>